<accession>A0A0A9BMY3</accession>
<organism evidence="1">
    <name type="scientific">Arundo donax</name>
    <name type="common">Giant reed</name>
    <name type="synonym">Donax arundinaceus</name>
    <dbReference type="NCBI Taxonomy" id="35708"/>
    <lineage>
        <taxon>Eukaryota</taxon>
        <taxon>Viridiplantae</taxon>
        <taxon>Streptophyta</taxon>
        <taxon>Embryophyta</taxon>
        <taxon>Tracheophyta</taxon>
        <taxon>Spermatophyta</taxon>
        <taxon>Magnoliopsida</taxon>
        <taxon>Liliopsida</taxon>
        <taxon>Poales</taxon>
        <taxon>Poaceae</taxon>
        <taxon>PACMAD clade</taxon>
        <taxon>Arundinoideae</taxon>
        <taxon>Arundineae</taxon>
        <taxon>Arundo</taxon>
    </lineage>
</organism>
<evidence type="ECO:0000313" key="1">
    <source>
        <dbReference type="EMBL" id="JAD60592.1"/>
    </source>
</evidence>
<name>A0A0A9BMY3_ARUDO</name>
<sequence>MSSKHVRSSHPLFALKLIAKPTLGAYQCFQHLWSKMAAMVTSATS</sequence>
<dbReference type="AlphaFoldDB" id="A0A0A9BMY3"/>
<reference evidence="1" key="2">
    <citation type="journal article" date="2015" name="Data Brief">
        <title>Shoot transcriptome of the giant reed, Arundo donax.</title>
        <authorList>
            <person name="Barrero R.A."/>
            <person name="Guerrero F.D."/>
            <person name="Moolhuijzen P."/>
            <person name="Goolsby J.A."/>
            <person name="Tidwell J."/>
            <person name="Bellgard S.E."/>
            <person name="Bellgard M.I."/>
        </authorList>
    </citation>
    <scope>NUCLEOTIDE SEQUENCE</scope>
    <source>
        <tissue evidence="1">Shoot tissue taken approximately 20 cm above the soil surface</tissue>
    </source>
</reference>
<proteinExistence type="predicted"/>
<protein>
    <submittedName>
        <fullName evidence="1">Uncharacterized protein</fullName>
    </submittedName>
</protein>
<dbReference type="EMBL" id="GBRH01237303">
    <property type="protein sequence ID" value="JAD60592.1"/>
    <property type="molecule type" value="Transcribed_RNA"/>
</dbReference>
<reference evidence="1" key="1">
    <citation type="submission" date="2014-09" db="EMBL/GenBank/DDBJ databases">
        <authorList>
            <person name="Magalhaes I.L.F."/>
            <person name="Oliveira U."/>
            <person name="Santos F.R."/>
            <person name="Vidigal T.H.D.A."/>
            <person name="Brescovit A.D."/>
            <person name="Santos A.J."/>
        </authorList>
    </citation>
    <scope>NUCLEOTIDE SEQUENCE</scope>
    <source>
        <tissue evidence="1">Shoot tissue taken approximately 20 cm above the soil surface</tissue>
    </source>
</reference>